<dbReference type="SMART" id="SM00382">
    <property type="entry name" value="AAA"/>
    <property type="match status" value="1"/>
</dbReference>
<name>A0A7V3ZJY5_DICTH</name>
<dbReference type="GO" id="GO:0098796">
    <property type="term" value="C:membrane protein complex"/>
    <property type="evidence" value="ECO:0007669"/>
    <property type="project" value="UniProtKB-ARBA"/>
</dbReference>
<feature type="domain" description="ABC transporter" evidence="5">
    <location>
        <begin position="5"/>
        <end position="235"/>
    </location>
</feature>
<dbReference type="FunFam" id="3.40.50.300:FF:000032">
    <property type="entry name" value="Export ABC transporter ATP-binding protein"/>
    <property type="match status" value="1"/>
</dbReference>
<dbReference type="PROSITE" id="PS50893">
    <property type="entry name" value="ABC_TRANSPORTER_2"/>
    <property type="match status" value="1"/>
</dbReference>
<dbReference type="EMBL" id="DTDV01000019">
    <property type="protein sequence ID" value="HGK24280.1"/>
    <property type="molecule type" value="Genomic_DNA"/>
</dbReference>
<evidence type="ECO:0000256" key="1">
    <source>
        <dbReference type="ARBA" id="ARBA00022448"/>
    </source>
</evidence>
<dbReference type="GO" id="GO:0005886">
    <property type="term" value="C:plasma membrane"/>
    <property type="evidence" value="ECO:0007669"/>
    <property type="project" value="TreeGrafter"/>
</dbReference>
<dbReference type="InterPro" id="IPR003593">
    <property type="entry name" value="AAA+_ATPase"/>
</dbReference>
<dbReference type="Gene3D" id="3.40.50.300">
    <property type="entry name" value="P-loop containing nucleotide triphosphate hydrolases"/>
    <property type="match status" value="1"/>
</dbReference>
<dbReference type="PANTHER" id="PTHR24220">
    <property type="entry name" value="IMPORT ATP-BINDING PROTEIN"/>
    <property type="match status" value="1"/>
</dbReference>
<dbReference type="Pfam" id="PF00005">
    <property type="entry name" value="ABC_tran"/>
    <property type="match status" value="1"/>
</dbReference>
<keyword evidence="3 6" id="KW-0067">ATP-binding</keyword>
<dbReference type="GO" id="GO:0005524">
    <property type="term" value="F:ATP binding"/>
    <property type="evidence" value="ECO:0007669"/>
    <property type="project" value="UniProtKB-KW"/>
</dbReference>
<organism evidence="6">
    <name type="scientific">Dictyoglomus thermophilum</name>
    <dbReference type="NCBI Taxonomy" id="14"/>
    <lineage>
        <taxon>Bacteria</taxon>
        <taxon>Pseudomonadati</taxon>
        <taxon>Dictyoglomota</taxon>
        <taxon>Dictyoglomia</taxon>
        <taxon>Dictyoglomales</taxon>
        <taxon>Dictyoglomaceae</taxon>
        <taxon>Dictyoglomus</taxon>
    </lineage>
</organism>
<comment type="similarity">
    <text evidence="4">Belongs to the ABC transporter superfamily. Macrolide exporter (TC 3.A.1.122) family.</text>
</comment>
<dbReference type="SUPFAM" id="SSF52540">
    <property type="entry name" value="P-loop containing nucleoside triphosphate hydrolases"/>
    <property type="match status" value="1"/>
</dbReference>
<proteinExistence type="inferred from homology"/>
<reference evidence="6" key="1">
    <citation type="journal article" date="2020" name="mSystems">
        <title>Genome- and Community-Level Interaction Insights into Carbon Utilization and Element Cycling Functions of Hydrothermarchaeota in Hydrothermal Sediment.</title>
        <authorList>
            <person name="Zhou Z."/>
            <person name="Liu Y."/>
            <person name="Xu W."/>
            <person name="Pan J."/>
            <person name="Luo Z.H."/>
            <person name="Li M."/>
        </authorList>
    </citation>
    <scope>NUCLEOTIDE SEQUENCE [LARGE SCALE GENOMIC DNA]</scope>
    <source>
        <strain evidence="6">SpSt-70</strain>
    </source>
</reference>
<evidence type="ECO:0000256" key="4">
    <source>
        <dbReference type="ARBA" id="ARBA00038388"/>
    </source>
</evidence>
<evidence type="ECO:0000256" key="2">
    <source>
        <dbReference type="ARBA" id="ARBA00022741"/>
    </source>
</evidence>
<dbReference type="InterPro" id="IPR003439">
    <property type="entry name" value="ABC_transporter-like_ATP-bd"/>
</dbReference>
<protein>
    <submittedName>
        <fullName evidence="6">ABC transporter ATP-binding protein</fullName>
    </submittedName>
</protein>
<dbReference type="InterPro" id="IPR027417">
    <property type="entry name" value="P-loop_NTPase"/>
</dbReference>
<dbReference type="InterPro" id="IPR015854">
    <property type="entry name" value="ABC_transpr_LolD-like"/>
</dbReference>
<dbReference type="GO" id="GO:0016887">
    <property type="term" value="F:ATP hydrolysis activity"/>
    <property type="evidence" value="ECO:0007669"/>
    <property type="project" value="InterPro"/>
</dbReference>
<keyword evidence="1" id="KW-0813">Transport</keyword>
<gene>
    <name evidence="6" type="ORF">ENU78_07630</name>
</gene>
<keyword evidence="2" id="KW-0547">Nucleotide-binding</keyword>
<dbReference type="PANTHER" id="PTHR24220:SF86">
    <property type="entry name" value="ABC TRANSPORTER ABCH.1"/>
    <property type="match status" value="1"/>
</dbReference>
<dbReference type="PROSITE" id="PS00211">
    <property type="entry name" value="ABC_TRANSPORTER_1"/>
    <property type="match status" value="1"/>
</dbReference>
<accession>A0A7V3ZJY5</accession>
<dbReference type="InterPro" id="IPR017871">
    <property type="entry name" value="ABC_transporter-like_CS"/>
</dbReference>
<dbReference type="InterPro" id="IPR017911">
    <property type="entry name" value="MacB-like_ATP-bd"/>
</dbReference>
<sequence>MDDIFVLENVVKIYKMDGVETVALNGVSLRVKRGEFIAIMGPSGSGKSTMMHLMGCLDRPTSGKIYFEGKDVSQLSDDELAEIRNKKIGFVFQSFYLLPRYDAIQNVELPLIYRGVPPKERKEKAKLMLERMGLGDRLHHRPTQLSGGQQQRVAIARALIVDPVVLLADEPTGNLDSKSSHEIMELISKLHKEENLTIILVTHEPDIASYAEKIVRMQDGKIVDIEYRKREKSHV</sequence>
<evidence type="ECO:0000256" key="3">
    <source>
        <dbReference type="ARBA" id="ARBA00022840"/>
    </source>
</evidence>
<evidence type="ECO:0000259" key="5">
    <source>
        <dbReference type="PROSITE" id="PS50893"/>
    </source>
</evidence>
<evidence type="ECO:0000313" key="6">
    <source>
        <dbReference type="EMBL" id="HGK24280.1"/>
    </source>
</evidence>
<comment type="caution">
    <text evidence="6">The sequence shown here is derived from an EMBL/GenBank/DDBJ whole genome shotgun (WGS) entry which is preliminary data.</text>
</comment>
<dbReference type="CDD" id="cd03255">
    <property type="entry name" value="ABC_MJ0796_LolCDE_FtsE"/>
    <property type="match status" value="1"/>
</dbReference>
<dbReference type="GO" id="GO:0022857">
    <property type="term" value="F:transmembrane transporter activity"/>
    <property type="evidence" value="ECO:0007669"/>
    <property type="project" value="UniProtKB-ARBA"/>
</dbReference>
<dbReference type="AlphaFoldDB" id="A0A7V3ZJY5"/>